<organism evidence="1">
    <name type="scientific">Arundo donax</name>
    <name type="common">Giant reed</name>
    <name type="synonym">Donax arundinaceus</name>
    <dbReference type="NCBI Taxonomy" id="35708"/>
    <lineage>
        <taxon>Eukaryota</taxon>
        <taxon>Viridiplantae</taxon>
        <taxon>Streptophyta</taxon>
        <taxon>Embryophyta</taxon>
        <taxon>Tracheophyta</taxon>
        <taxon>Spermatophyta</taxon>
        <taxon>Magnoliopsida</taxon>
        <taxon>Liliopsida</taxon>
        <taxon>Poales</taxon>
        <taxon>Poaceae</taxon>
        <taxon>PACMAD clade</taxon>
        <taxon>Arundinoideae</taxon>
        <taxon>Arundineae</taxon>
        <taxon>Arundo</taxon>
    </lineage>
</organism>
<accession>A0A0A9EGY5</accession>
<dbReference type="AlphaFoldDB" id="A0A0A9EGY5"/>
<reference evidence="1" key="2">
    <citation type="journal article" date="2015" name="Data Brief">
        <title>Shoot transcriptome of the giant reed, Arundo donax.</title>
        <authorList>
            <person name="Barrero R.A."/>
            <person name="Guerrero F.D."/>
            <person name="Moolhuijzen P."/>
            <person name="Goolsby J.A."/>
            <person name="Tidwell J."/>
            <person name="Bellgard S.E."/>
            <person name="Bellgard M.I."/>
        </authorList>
    </citation>
    <scope>NUCLEOTIDE SEQUENCE</scope>
    <source>
        <tissue evidence="1">Shoot tissue taken approximately 20 cm above the soil surface</tissue>
    </source>
</reference>
<reference evidence="1" key="1">
    <citation type="submission" date="2014-09" db="EMBL/GenBank/DDBJ databases">
        <authorList>
            <person name="Magalhaes I.L.F."/>
            <person name="Oliveira U."/>
            <person name="Santos F.R."/>
            <person name="Vidigal T.H.D.A."/>
            <person name="Brescovit A.D."/>
            <person name="Santos A.J."/>
        </authorList>
    </citation>
    <scope>NUCLEOTIDE SEQUENCE</scope>
    <source>
        <tissue evidence="1">Shoot tissue taken approximately 20 cm above the soil surface</tissue>
    </source>
</reference>
<proteinExistence type="predicted"/>
<sequence length="29" mass="3043">MSLATSIGLSLLSCTFHSSDDFLIVLLSA</sequence>
<evidence type="ECO:0000313" key="1">
    <source>
        <dbReference type="EMBL" id="JAD99351.1"/>
    </source>
</evidence>
<name>A0A0A9EGY5_ARUDO</name>
<dbReference type="EMBL" id="GBRH01198544">
    <property type="protein sequence ID" value="JAD99351.1"/>
    <property type="molecule type" value="Transcribed_RNA"/>
</dbReference>
<protein>
    <submittedName>
        <fullName evidence="1">Uncharacterized protein</fullName>
    </submittedName>
</protein>